<dbReference type="RefSeq" id="WP_124197618.1">
    <property type="nucleotide sequence ID" value="NZ_REGA01000032.1"/>
</dbReference>
<dbReference type="AlphaFoldDB" id="A0A3N6M1L9"/>
<evidence type="ECO:0000313" key="1">
    <source>
        <dbReference type="EMBL" id="RQG89660.1"/>
    </source>
</evidence>
<gene>
    <name evidence="1" type="ORF">EA473_21655</name>
</gene>
<accession>A0A3N6M1L9</accession>
<proteinExistence type="predicted"/>
<protein>
    <submittedName>
        <fullName evidence="1">Uncharacterized protein</fullName>
    </submittedName>
</protein>
<comment type="caution">
    <text evidence="1">The sequence shown here is derived from an EMBL/GenBank/DDBJ whole genome shotgun (WGS) entry which is preliminary data.</text>
</comment>
<dbReference type="Proteomes" id="UP000282323">
    <property type="component" value="Unassembled WGS sequence"/>
</dbReference>
<keyword evidence="2" id="KW-1185">Reference proteome</keyword>
<dbReference type="EMBL" id="REGA01000032">
    <property type="protein sequence ID" value="RQG89660.1"/>
    <property type="molecule type" value="Genomic_DNA"/>
</dbReference>
<dbReference type="OrthoDB" id="205420at2157"/>
<name>A0A3N6M1L9_NATCH</name>
<organism evidence="1 2">
    <name type="scientific">Natrarchaeobius chitinivorans</name>
    <dbReference type="NCBI Taxonomy" id="1679083"/>
    <lineage>
        <taxon>Archaea</taxon>
        <taxon>Methanobacteriati</taxon>
        <taxon>Methanobacteriota</taxon>
        <taxon>Stenosarchaea group</taxon>
        <taxon>Halobacteria</taxon>
        <taxon>Halobacteriales</taxon>
        <taxon>Natrialbaceae</taxon>
        <taxon>Natrarchaeobius</taxon>
    </lineage>
</organism>
<evidence type="ECO:0000313" key="2">
    <source>
        <dbReference type="Proteomes" id="UP000282323"/>
    </source>
</evidence>
<sequence length="318" mass="36241">MAQTVRLSDALYQAINESRSEDQSFQDVIEEMAIETGVLGDVSTLSELHPSLQSLYGYNDEEIHELLDILRVIYTAEAEAPYDTINFPDYNYESWTLYDLGLRQSSNSQRLTPAGRDVASEAVEQFIETNMDDILDVLDDYNDKILLFFVNYGLNRLGSGHLTTHDSTFSSDRDAPWQTDEITNTYQKFIGDLRELNIAVSVSSTVSYGNIEVFTVLPPEFESFILEQISVDEDEVMRKIEVYKALTDYIKGNVNSRNEMLDQLDSASESDLVEEISRLHEEDLTSKYLEDQPKSPLMVKNIEKTLSQIESNMEAELN</sequence>
<reference evidence="1 2" key="1">
    <citation type="submission" date="2018-10" db="EMBL/GenBank/DDBJ databases">
        <title>Natrarchaeobius chitinivorans gen. nov., sp. nov., and Natrarchaeobius haloalkaliphilus sp. nov., alkaliphilic, chitin-utilizing haloarchaea from hypersaline alkaline lakes.</title>
        <authorList>
            <person name="Sorokin D.Y."/>
            <person name="Elcheninov A.G."/>
            <person name="Kostrikina N.A."/>
            <person name="Bale N.J."/>
            <person name="Sinninghe Damste J.S."/>
            <person name="Khijniak T.V."/>
            <person name="Kublanov I.V."/>
            <person name="Toshchakov S.V."/>
        </authorList>
    </citation>
    <scope>NUCLEOTIDE SEQUENCE [LARGE SCALE GENOMIC DNA]</scope>
    <source>
        <strain evidence="1 2">AArcht4T</strain>
    </source>
</reference>